<dbReference type="EMBL" id="JACEFB010000010">
    <property type="protein sequence ID" value="MBA2227079.1"/>
    <property type="molecule type" value="Genomic_DNA"/>
</dbReference>
<gene>
    <name evidence="1" type="ORF">H0921_13020</name>
</gene>
<evidence type="ECO:0000313" key="1">
    <source>
        <dbReference type="EMBL" id="MBA2227079.1"/>
    </source>
</evidence>
<dbReference type="Proteomes" id="UP000542342">
    <property type="component" value="Unassembled WGS sequence"/>
</dbReference>
<evidence type="ECO:0000313" key="2">
    <source>
        <dbReference type="Proteomes" id="UP000542342"/>
    </source>
</evidence>
<sequence>MKIFFSRSSRYAALYLKADASSQVFDLLSRFASTANISLVDPRTGLVNVIDETGEPIPLSVTEFETRIRRNDEKMTFQIWWNPFDYSDLIIFVKPILAAVKIHLYMDNQSDNQMQKIADTLKSIFVPLAREKAVWALIIDQLGISAENPWWDEIVIGRVKLQFPFPQELWLPVDSPCLKSVDKRLCWVTRPDPAVVRLCYLYLNLPDGSGVYLVEWNNI</sequence>
<dbReference type="RefSeq" id="WP_194538826.1">
    <property type="nucleotide sequence ID" value="NZ_JACEFB010000010.1"/>
</dbReference>
<proteinExistence type="predicted"/>
<dbReference type="AlphaFoldDB" id="A0A7V9ACJ3"/>
<keyword evidence="2" id="KW-1185">Reference proteome</keyword>
<comment type="caution">
    <text evidence="1">The sequence shown here is derived from an EMBL/GenBank/DDBJ whole genome shotgun (WGS) entry which is preliminary data.</text>
</comment>
<reference evidence="1 2" key="1">
    <citation type="submission" date="2020-07" db="EMBL/GenBank/DDBJ databases">
        <title>Thermogemmata thermophila gen. nov., sp. nov., a novel moderate thermophilic planctomycete from a Kamchatka hot spring.</title>
        <authorList>
            <person name="Elcheninov A.G."/>
            <person name="Podosokorskaya O.A."/>
            <person name="Kovaleva O.L."/>
            <person name="Novikov A."/>
            <person name="Bonch-Osmolovskaya E.A."/>
            <person name="Toshchakov S.V."/>
            <person name="Kublanov I.V."/>
        </authorList>
    </citation>
    <scope>NUCLEOTIDE SEQUENCE [LARGE SCALE GENOMIC DNA]</scope>
    <source>
        <strain evidence="1 2">2918</strain>
    </source>
</reference>
<name>A0A7V9ACJ3_9BACT</name>
<protein>
    <submittedName>
        <fullName evidence="1">Uncharacterized protein</fullName>
    </submittedName>
</protein>
<accession>A0A7V9ACJ3</accession>
<organism evidence="1 2">
    <name type="scientific">Thermogemmata fonticola</name>
    <dbReference type="NCBI Taxonomy" id="2755323"/>
    <lineage>
        <taxon>Bacteria</taxon>
        <taxon>Pseudomonadati</taxon>
        <taxon>Planctomycetota</taxon>
        <taxon>Planctomycetia</taxon>
        <taxon>Gemmatales</taxon>
        <taxon>Gemmataceae</taxon>
        <taxon>Thermogemmata</taxon>
    </lineage>
</organism>